<feature type="compositionally biased region" description="Polar residues" evidence="1">
    <location>
        <begin position="169"/>
        <end position="178"/>
    </location>
</feature>
<dbReference type="AlphaFoldDB" id="A0A2H3D818"/>
<dbReference type="Gene3D" id="3.10.450.50">
    <property type="match status" value="1"/>
</dbReference>
<evidence type="ECO:0000256" key="1">
    <source>
        <dbReference type="SAM" id="MobiDB-lite"/>
    </source>
</evidence>
<dbReference type="EMBL" id="KZ293681">
    <property type="protein sequence ID" value="PBK86978.1"/>
    <property type="molecule type" value="Genomic_DNA"/>
</dbReference>
<dbReference type="InterPro" id="IPR002075">
    <property type="entry name" value="NTF2_dom"/>
</dbReference>
<evidence type="ECO:0000259" key="2">
    <source>
        <dbReference type="PROSITE" id="PS50177"/>
    </source>
</evidence>
<sequence length="537" mass="59619">MYDYAQRNHYPTSSFSHFGKGNRGKPRRAQETTSHAEDYQPNECINKRKQAAPPVISTASRGSRSSFRGAGLRGGGPRVNLTRRHSGAGGSSLRANSNSSLHAVAPWNPVRIYPPPASYSSPNNDDDPPSDTRINTEAVEILAPTITLEPQNKRQKLAHEETADVAVSTPCSHPSDTSLKSEEADVVPDVTPSATPTTAGSKWYHPLPPECRKSNPNWSVNRKHWFKLESEFLRSRGLNILRNFFRDDGMVIDWSSPVPVWSDTLQPEQSSSSDPYPLPIPITSKFKKQRKKPKASKQNLNGITSSEPVILPGPDLVSSPNDNIDITSTIPSDVRNDEPEIIAIDDDDYTQPATQTLIAQTSADVDRRETMESHALQYLKQYVLTFDHDRSLLHEAYTENALFSYSIVRDKPLSMSEAHLFSGCETSSNTTLRAGPADIVETLSSFGKHQFFPRRATLNADYDLLYLGNDQILLTVHGQVVDPRSDEEDAKVAVDQSFVLCSNEVISGPWPLVAISHQMVLRDQAWLPASQLRLAWL</sequence>
<feature type="domain" description="NTF2" evidence="2">
    <location>
        <begin position="374"/>
        <end position="527"/>
    </location>
</feature>
<evidence type="ECO:0000313" key="3">
    <source>
        <dbReference type="EMBL" id="PBK86978.1"/>
    </source>
</evidence>
<reference evidence="4" key="1">
    <citation type="journal article" date="2017" name="Nat. Ecol. Evol.">
        <title>Genome expansion and lineage-specific genetic innovations in the forest pathogenic fungi Armillaria.</title>
        <authorList>
            <person name="Sipos G."/>
            <person name="Prasanna A.N."/>
            <person name="Walter M.C."/>
            <person name="O'Connor E."/>
            <person name="Balint B."/>
            <person name="Krizsan K."/>
            <person name="Kiss B."/>
            <person name="Hess J."/>
            <person name="Varga T."/>
            <person name="Slot J."/>
            <person name="Riley R."/>
            <person name="Boka B."/>
            <person name="Rigling D."/>
            <person name="Barry K."/>
            <person name="Lee J."/>
            <person name="Mihaltcheva S."/>
            <person name="LaButti K."/>
            <person name="Lipzen A."/>
            <person name="Waldron R."/>
            <person name="Moloney N.M."/>
            <person name="Sperisen C."/>
            <person name="Kredics L."/>
            <person name="Vagvoelgyi C."/>
            <person name="Patrignani A."/>
            <person name="Fitzpatrick D."/>
            <person name="Nagy I."/>
            <person name="Doyle S."/>
            <person name="Anderson J.B."/>
            <person name="Grigoriev I.V."/>
            <person name="Gueldener U."/>
            <person name="Muensterkoetter M."/>
            <person name="Nagy L.G."/>
        </authorList>
    </citation>
    <scope>NUCLEOTIDE SEQUENCE [LARGE SCALE GENOMIC DNA]</scope>
    <source>
        <strain evidence="4">Ar21-2</strain>
    </source>
</reference>
<dbReference type="Proteomes" id="UP000217790">
    <property type="component" value="Unassembled WGS sequence"/>
</dbReference>
<feature type="compositionally biased region" description="Low complexity" evidence="1">
    <location>
        <begin position="57"/>
        <end position="70"/>
    </location>
</feature>
<feature type="compositionally biased region" description="Basic and acidic residues" evidence="1">
    <location>
        <begin position="28"/>
        <end position="38"/>
    </location>
</feature>
<dbReference type="OrthoDB" id="3265156at2759"/>
<name>A0A2H3D818_ARMGA</name>
<proteinExistence type="predicted"/>
<dbReference type="InterPro" id="IPR018222">
    <property type="entry name" value="Nuclear_transport_factor_2_euk"/>
</dbReference>
<dbReference type="OMA" id="HAVAPWN"/>
<feature type="region of interest" description="Disordered" evidence="1">
    <location>
        <begin position="162"/>
        <end position="202"/>
    </location>
</feature>
<dbReference type="Pfam" id="PF22602">
    <property type="entry name" value="NXF_NTF2"/>
    <property type="match status" value="1"/>
</dbReference>
<accession>A0A2H3D818</accession>
<organism evidence="3 4">
    <name type="scientific">Armillaria gallica</name>
    <name type="common">Bulbous honey fungus</name>
    <name type="synonym">Armillaria bulbosa</name>
    <dbReference type="NCBI Taxonomy" id="47427"/>
    <lineage>
        <taxon>Eukaryota</taxon>
        <taxon>Fungi</taxon>
        <taxon>Dikarya</taxon>
        <taxon>Basidiomycota</taxon>
        <taxon>Agaricomycotina</taxon>
        <taxon>Agaricomycetes</taxon>
        <taxon>Agaricomycetidae</taxon>
        <taxon>Agaricales</taxon>
        <taxon>Marasmiineae</taxon>
        <taxon>Physalacriaceae</taxon>
        <taxon>Armillaria</taxon>
    </lineage>
</organism>
<feature type="region of interest" description="Disordered" evidence="1">
    <location>
        <begin position="1"/>
        <end position="97"/>
    </location>
</feature>
<dbReference type="InterPro" id="IPR032710">
    <property type="entry name" value="NTF2-like_dom_sf"/>
</dbReference>
<evidence type="ECO:0000313" key="4">
    <source>
        <dbReference type="Proteomes" id="UP000217790"/>
    </source>
</evidence>
<dbReference type="PROSITE" id="PS50177">
    <property type="entry name" value="NTF2_DOMAIN"/>
    <property type="match status" value="1"/>
</dbReference>
<keyword evidence="4" id="KW-1185">Reference proteome</keyword>
<dbReference type="InParanoid" id="A0A2H3D818"/>
<dbReference type="SUPFAM" id="SSF54427">
    <property type="entry name" value="NTF2-like"/>
    <property type="match status" value="1"/>
</dbReference>
<gene>
    <name evidence="3" type="ORF">ARMGADRAFT_473984</name>
</gene>
<protein>
    <recommendedName>
        <fullName evidence="2">NTF2 domain-containing protein</fullName>
    </recommendedName>
</protein>